<evidence type="ECO:0000256" key="3">
    <source>
        <dbReference type="ARBA" id="ARBA00023004"/>
    </source>
</evidence>
<keyword evidence="3" id="KW-0408">Iron</keyword>
<evidence type="ECO:0000313" key="8">
    <source>
        <dbReference type="Proteomes" id="UP000001882"/>
    </source>
</evidence>
<evidence type="ECO:0000256" key="2">
    <source>
        <dbReference type="ARBA" id="ARBA00022723"/>
    </source>
</evidence>
<dbReference type="GO" id="GO:0051539">
    <property type="term" value="F:4 iron, 4 sulfur cluster binding"/>
    <property type="evidence" value="ECO:0007669"/>
    <property type="project" value="UniProtKB-KW"/>
</dbReference>
<dbReference type="RefSeq" id="WP_012901384.1">
    <property type="nucleotide sequence ID" value="NC_013665.1"/>
</dbReference>
<evidence type="ECO:0000313" key="7">
    <source>
        <dbReference type="EMBL" id="BAI62710.1"/>
    </source>
</evidence>
<keyword evidence="2" id="KW-0479">Metal-binding</keyword>
<dbReference type="GeneID" id="8682362"/>
<dbReference type="KEGG" id="mpd:MCP_2638"/>
<evidence type="ECO:0000259" key="6">
    <source>
        <dbReference type="PROSITE" id="PS51379"/>
    </source>
</evidence>
<sequence length="196" mass="22056">MSIVGKLKAFGDLALNFFRKPVTVDESYGFTAENFRWLPRRNADLCTGCGACNERCSSGATSLTDADGERTVSIDGLRCIFCGRCADVCPERALELTLEPKKEGETDTGRVSLSHGSEEPRPTVDTKLKLQKCRICGEYMPVTEKYVAVVRDRTLKNLKPETAAIVEKDMEKYLTVCVNCRRKYSIEWDTHPRKFI</sequence>
<reference evidence="7 8" key="2">
    <citation type="journal article" date="2008" name="Int. J. Syst. Evol. Microbiol.">
        <title>Methanocella paludicola gen. nov., sp. nov., a methane-producing archaeon, the first isolate of the lineage 'Rice Cluster I', and proposal of the new archaeal order Methanocellales ord. nov.</title>
        <authorList>
            <person name="Sakai S."/>
            <person name="Imachi H."/>
            <person name="Hanada S."/>
            <person name="Ohashi A."/>
            <person name="Harada H."/>
            <person name="Kamagata Y."/>
        </authorList>
    </citation>
    <scope>NUCLEOTIDE SEQUENCE [LARGE SCALE GENOMIC DNA]</scope>
    <source>
        <strain evidence="8">DSM 17711 / JCM 13418 / NBRC 101707 / SANAE</strain>
    </source>
</reference>
<dbReference type="STRING" id="304371.MCP_2638"/>
<name>D1Z1Y8_METPS</name>
<dbReference type="eggNOG" id="arCOG01543">
    <property type="taxonomic scope" value="Archaea"/>
</dbReference>
<feature type="domain" description="4Fe-4S ferredoxin-type" evidence="6">
    <location>
        <begin position="70"/>
        <end position="99"/>
    </location>
</feature>
<protein>
    <submittedName>
        <fullName evidence="7">4Fe-4S ferredoxin, iron-sulfur binding protein</fullName>
    </submittedName>
</protein>
<keyword evidence="8" id="KW-1185">Reference proteome</keyword>
<accession>D1Z1Y8</accession>
<proteinExistence type="predicted"/>
<dbReference type="InterPro" id="IPR017900">
    <property type="entry name" value="4Fe4S_Fe_S_CS"/>
</dbReference>
<dbReference type="PANTHER" id="PTHR24960:SF79">
    <property type="entry name" value="PHOTOSYSTEM I IRON-SULFUR CENTER"/>
    <property type="match status" value="1"/>
</dbReference>
<dbReference type="AlphaFoldDB" id="D1Z1Y8"/>
<dbReference type="InterPro" id="IPR017896">
    <property type="entry name" value="4Fe4S_Fe-S-bd"/>
</dbReference>
<dbReference type="InterPro" id="IPR050157">
    <property type="entry name" value="PSI_iron-sulfur_center"/>
</dbReference>
<dbReference type="SUPFAM" id="SSF54862">
    <property type="entry name" value="4Fe-4S ferredoxins"/>
    <property type="match status" value="1"/>
</dbReference>
<organism evidence="7 8">
    <name type="scientific">Methanocella paludicola (strain DSM 17711 / JCM 13418 / NBRC 101707 / SANAE)</name>
    <dbReference type="NCBI Taxonomy" id="304371"/>
    <lineage>
        <taxon>Archaea</taxon>
        <taxon>Methanobacteriati</taxon>
        <taxon>Methanobacteriota</taxon>
        <taxon>Stenosarchaea group</taxon>
        <taxon>Methanomicrobia</taxon>
        <taxon>Methanocellales</taxon>
        <taxon>Methanocellaceae</taxon>
        <taxon>Methanocella</taxon>
    </lineage>
</organism>
<keyword evidence="4" id="KW-0411">Iron-sulfur</keyword>
<evidence type="ECO:0000256" key="4">
    <source>
        <dbReference type="ARBA" id="ARBA00023014"/>
    </source>
</evidence>
<dbReference type="GO" id="GO:0016491">
    <property type="term" value="F:oxidoreductase activity"/>
    <property type="evidence" value="ECO:0007669"/>
    <property type="project" value="UniProtKB-ARBA"/>
</dbReference>
<evidence type="ECO:0000256" key="5">
    <source>
        <dbReference type="SAM" id="MobiDB-lite"/>
    </source>
</evidence>
<dbReference type="PROSITE" id="PS51379">
    <property type="entry name" value="4FE4S_FER_2"/>
    <property type="match status" value="2"/>
</dbReference>
<dbReference type="PROSITE" id="PS00198">
    <property type="entry name" value="4FE4S_FER_1"/>
    <property type="match status" value="1"/>
</dbReference>
<dbReference type="GO" id="GO:0046872">
    <property type="term" value="F:metal ion binding"/>
    <property type="evidence" value="ECO:0007669"/>
    <property type="project" value="UniProtKB-KW"/>
</dbReference>
<feature type="domain" description="4Fe-4S ferredoxin-type" evidence="6">
    <location>
        <begin position="37"/>
        <end position="66"/>
    </location>
</feature>
<dbReference type="PANTHER" id="PTHR24960">
    <property type="entry name" value="PHOTOSYSTEM I IRON-SULFUR CENTER-RELATED"/>
    <property type="match status" value="1"/>
</dbReference>
<keyword evidence="1" id="KW-0004">4Fe-4S</keyword>
<evidence type="ECO:0000256" key="1">
    <source>
        <dbReference type="ARBA" id="ARBA00022485"/>
    </source>
</evidence>
<dbReference type="InParanoid" id="D1Z1Y8"/>
<dbReference type="Pfam" id="PF12838">
    <property type="entry name" value="Fer4_7"/>
    <property type="match status" value="1"/>
</dbReference>
<dbReference type="Gene3D" id="3.30.70.20">
    <property type="match status" value="1"/>
</dbReference>
<reference evidence="8" key="3">
    <citation type="journal article" date="2011" name="PLoS ONE">
        <title>Genome sequence of a mesophilic hydrogenotrophic methanogen Methanocella paludicola, the first cultivated representative of the order Methanocellales.</title>
        <authorList>
            <person name="Sakai S."/>
            <person name="Takaki Y."/>
            <person name="Shimamura S."/>
            <person name="Sekine M."/>
            <person name="Tajima T."/>
            <person name="Kosugi H."/>
            <person name="Ichikawa N."/>
            <person name="Tasumi E."/>
            <person name="Hiraki A.T."/>
            <person name="Shimizu A."/>
            <person name="Kato Y."/>
            <person name="Nishiko R."/>
            <person name="Mori K."/>
            <person name="Fujita N."/>
            <person name="Imachi H."/>
            <person name="Takai K."/>
        </authorList>
    </citation>
    <scope>NUCLEOTIDE SEQUENCE [LARGE SCALE GENOMIC DNA]</scope>
    <source>
        <strain evidence="8">DSM 17711 / JCM 13418 / NBRC 101707 / SANAE</strain>
    </source>
</reference>
<dbReference type="Proteomes" id="UP000001882">
    <property type="component" value="Chromosome"/>
</dbReference>
<dbReference type="PATRIC" id="fig|304371.9.peg.2696"/>
<feature type="region of interest" description="Disordered" evidence="5">
    <location>
        <begin position="100"/>
        <end position="122"/>
    </location>
</feature>
<dbReference type="EMBL" id="AP011532">
    <property type="protein sequence ID" value="BAI62710.1"/>
    <property type="molecule type" value="Genomic_DNA"/>
</dbReference>
<reference evidence="7 8" key="1">
    <citation type="journal article" date="2007" name="Appl. Environ. Microbiol.">
        <title>Isolation of key methanogens for global methane emission from rice paddy fields: a novel isolate affiliated with the clone cluster rice cluster I.</title>
        <authorList>
            <person name="Sakai S."/>
            <person name="Imachi H."/>
            <person name="Sekiguchi Y."/>
            <person name="Ohashi A."/>
            <person name="Harada H."/>
            <person name="Kamagata Y."/>
        </authorList>
    </citation>
    <scope>NUCLEOTIDE SEQUENCE [LARGE SCALE GENOMIC DNA]</scope>
    <source>
        <strain evidence="8">DSM 17711 / JCM 13418 / NBRC 101707 / SANAE</strain>
    </source>
</reference>
<gene>
    <name evidence="7" type="ordered locus">MCP_2638</name>
</gene>